<evidence type="ECO:0000256" key="11">
    <source>
        <dbReference type="ARBA" id="ARBA00023128"/>
    </source>
</evidence>
<comment type="similarity">
    <text evidence="2">Belongs to the MCU (TC 1.A.77) family.</text>
</comment>
<dbReference type="PANTHER" id="PTHR13462">
    <property type="entry name" value="CALCIUM UNIPORTER PROTEIN, MITOCHONDRIAL"/>
    <property type="match status" value="1"/>
</dbReference>
<organism evidence="21 22">
    <name type="scientific">Allomyces macrogynus (strain ATCC 38327)</name>
    <name type="common">Allomyces javanicus var. macrogynus</name>
    <dbReference type="NCBI Taxonomy" id="578462"/>
    <lineage>
        <taxon>Eukaryota</taxon>
        <taxon>Fungi</taxon>
        <taxon>Fungi incertae sedis</taxon>
        <taxon>Blastocladiomycota</taxon>
        <taxon>Blastocladiomycetes</taxon>
        <taxon>Blastocladiales</taxon>
        <taxon>Blastocladiaceae</taxon>
        <taxon>Allomyces</taxon>
    </lineage>
</organism>
<comment type="catalytic activity">
    <reaction evidence="14">
        <text>Ca(2+)(in) = Ca(2+)(out)</text>
        <dbReference type="Rhea" id="RHEA:29671"/>
        <dbReference type="ChEBI" id="CHEBI:29108"/>
    </reaction>
</comment>
<comment type="subunit">
    <text evidence="15">Homotetramer, assembles in a dimer or dimers configuration with two interfaces.</text>
</comment>
<evidence type="ECO:0000256" key="8">
    <source>
        <dbReference type="ARBA" id="ARBA00022837"/>
    </source>
</evidence>
<reference evidence="21 22" key="1">
    <citation type="submission" date="2009-11" db="EMBL/GenBank/DDBJ databases">
        <title>Annotation of Allomyces macrogynus ATCC 38327.</title>
        <authorList>
            <consortium name="The Broad Institute Genome Sequencing Platform"/>
            <person name="Russ C."/>
            <person name="Cuomo C."/>
            <person name="Burger G."/>
            <person name="Gray M.W."/>
            <person name="Holland P.W.H."/>
            <person name="King N."/>
            <person name="Lang F.B.F."/>
            <person name="Roger A.J."/>
            <person name="Ruiz-Trillo I."/>
            <person name="Young S.K."/>
            <person name="Zeng Q."/>
            <person name="Gargeya S."/>
            <person name="Fitzgerald M."/>
            <person name="Haas B."/>
            <person name="Abouelleil A."/>
            <person name="Alvarado L."/>
            <person name="Arachchi H.M."/>
            <person name="Berlin A."/>
            <person name="Chapman S.B."/>
            <person name="Gearin G."/>
            <person name="Goldberg J."/>
            <person name="Griggs A."/>
            <person name="Gujja S."/>
            <person name="Hansen M."/>
            <person name="Heiman D."/>
            <person name="Howarth C."/>
            <person name="Larimer J."/>
            <person name="Lui A."/>
            <person name="MacDonald P.J.P."/>
            <person name="McCowen C."/>
            <person name="Montmayeur A."/>
            <person name="Murphy C."/>
            <person name="Neiman D."/>
            <person name="Pearson M."/>
            <person name="Priest M."/>
            <person name="Roberts A."/>
            <person name="Saif S."/>
            <person name="Shea T."/>
            <person name="Sisk P."/>
            <person name="Stolte C."/>
            <person name="Sykes S."/>
            <person name="Wortman J."/>
            <person name="Nusbaum C."/>
            <person name="Birren B."/>
        </authorList>
    </citation>
    <scope>NUCLEOTIDE SEQUENCE [LARGE SCALE GENOMIC DNA]</scope>
    <source>
        <strain evidence="21 22">ATCC 38327</strain>
    </source>
</reference>
<feature type="region of interest" description="Disordered" evidence="18">
    <location>
        <begin position="385"/>
        <end position="407"/>
    </location>
</feature>
<feature type="transmembrane region" description="Helical" evidence="19">
    <location>
        <begin position="264"/>
        <end position="284"/>
    </location>
</feature>
<keyword evidence="4" id="KW-0109">Calcium transport</keyword>
<dbReference type="EMBL" id="GG745346">
    <property type="protein sequence ID" value="KNE64973.1"/>
    <property type="molecule type" value="Genomic_DNA"/>
</dbReference>
<keyword evidence="9 19" id="KW-1133">Transmembrane helix</keyword>
<evidence type="ECO:0000256" key="16">
    <source>
        <dbReference type="ARBA" id="ARBA00044981"/>
    </source>
</evidence>
<dbReference type="InterPro" id="IPR006769">
    <property type="entry name" value="MCU_C"/>
</dbReference>
<feature type="transmembrane region" description="Helical" evidence="19">
    <location>
        <begin position="296"/>
        <end position="314"/>
    </location>
</feature>
<evidence type="ECO:0000256" key="17">
    <source>
        <dbReference type="ARBA" id="ARBA00045938"/>
    </source>
</evidence>
<dbReference type="STRING" id="578462.A0A0L0SR30"/>
<evidence type="ECO:0000256" key="6">
    <source>
        <dbReference type="ARBA" id="ARBA00022692"/>
    </source>
</evidence>
<evidence type="ECO:0000256" key="15">
    <source>
        <dbReference type="ARBA" id="ARBA00044966"/>
    </source>
</evidence>
<feature type="domain" description="Calcium uniporter protein C-terminal" evidence="20">
    <location>
        <begin position="225"/>
        <end position="346"/>
    </location>
</feature>
<dbReference type="GO" id="GO:1990246">
    <property type="term" value="C:uniplex complex"/>
    <property type="evidence" value="ECO:0007669"/>
    <property type="project" value="TreeGrafter"/>
</dbReference>
<comment type="subcellular location">
    <subcellularLocation>
        <location evidence="1">Mitochondrion inner membrane</location>
        <topology evidence="1">Multi-pass membrane protein</topology>
    </subcellularLocation>
</comment>
<dbReference type="GO" id="GO:0015292">
    <property type="term" value="F:uniporter activity"/>
    <property type="evidence" value="ECO:0007669"/>
    <property type="project" value="TreeGrafter"/>
</dbReference>
<dbReference type="Proteomes" id="UP000054350">
    <property type="component" value="Unassembled WGS sequence"/>
</dbReference>
<dbReference type="Pfam" id="PF04678">
    <property type="entry name" value="MCU"/>
    <property type="match status" value="1"/>
</dbReference>
<keyword evidence="7" id="KW-0999">Mitochondrion inner membrane</keyword>
<keyword evidence="10" id="KW-0406">Ion transport</keyword>
<evidence type="ECO:0000256" key="18">
    <source>
        <dbReference type="SAM" id="MobiDB-lite"/>
    </source>
</evidence>
<evidence type="ECO:0000256" key="12">
    <source>
        <dbReference type="ARBA" id="ARBA00023136"/>
    </source>
</evidence>
<comment type="function">
    <text evidence="17">Highly selective calcium channel localized to the inner mitochondrial membrane, which mediates calcium uptake into the mitochondrial matrix. Mitochondrial calcium homeostasis plays key roles in cellular physiology and regulates ATP production, cytoplasmic calcium signals and activation of cell death pathways. Sufficient to operate as a pore-forming channel without the need of calcium-sensor or auxiliary subunit.</text>
</comment>
<keyword evidence="3" id="KW-0813">Transport</keyword>
<protein>
    <recommendedName>
        <fullName evidence="16">Calcium uniporter protein, mitochondrial</fullName>
    </recommendedName>
</protein>
<keyword evidence="12 19" id="KW-0472">Membrane</keyword>
<feature type="compositionally biased region" description="Low complexity" evidence="18">
    <location>
        <begin position="398"/>
        <end position="407"/>
    </location>
</feature>
<dbReference type="GO" id="GO:0036444">
    <property type="term" value="P:calcium import into the mitochondrion"/>
    <property type="evidence" value="ECO:0007669"/>
    <property type="project" value="TreeGrafter"/>
</dbReference>
<keyword evidence="8" id="KW-0106">Calcium</keyword>
<evidence type="ECO:0000313" key="21">
    <source>
        <dbReference type="EMBL" id="KNE64973.1"/>
    </source>
</evidence>
<keyword evidence="6 19" id="KW-0812">Transmembrane</keyword>
<dbReference type="GO" id="GO:0005262">
    <property type="term" value="F:calcium channel activity"/>
    <property type="evidence" value="ECO:0007669"/>
    <property type="project" value="UniProtKB-KW"/>
</dbReference>
<dbReference type="OMA" id="HIQVISA"/>
<dbReference type="eggNOG" id="KOG2966">
    <property type="taxonomic scope" value="Eukaryota"/>
</dbReference>
<evidence type="ECO:0000256" key="2">
    <source>
        <dbReference type="ARBA" id="ARBA00005653"/>
    </source>
</evidence>
<evidence type="ECO:0000256" key="14">
    <source>
        <dbReference type="ARBA" id="ARBA00036634"/>
    </source>
</evidence>
<dbReference type="OrthoDB" id="278338at2759"/>
<keyword evidence="22" id="KW-1185">Reference proteome</keyword>
<dbReference type="VEuPathDB" id="FungiDB:AMAG_10639"/>
<dbReference type="InterPro" id="IPR039055">
    <property type="entry name" value="MCU_fam"/>
</dbReference>
<accession>A0A0L0SR30</accession>
<dbReference type="GO" id="GO:0051560">
    <property type="term" value="P:mitochondrial calcium ion homeostasis"/>
    <property type="evidence" value="ECO:0007669"/>
    <property type="project" value="InterPro"/>
</dbReference>
<evidence type="ECO:0000256" key="3">
    <source>
        <dbReference type="ARBA" id="ARBA00022448"/>
    </source>
</evidence>
<evidence type="ECO:0000256" key="19">
    <source>
        <dbReference type="SAM" id="Phobius"/>
    </source>
</evidence>
<keyword evidence="11" id="KW-0496">Mitochondrion</keyword>
<reference evidence="22" key="2">
    <citation type="submission" date="2009-11" db="EMBL/GenBank/DDBJ databases">
        <title>The Genome Sequence of Allomyces macrogynus strain ATCC 38327.</title>
        <authorList>
            <consortium name="The Broad Institute Genome Sequencing Platform"/>
            <person name="Russ C."/>
            <person name="Cuomo C."/>
            <person name="Shea T."/>
            <person name="Young S.K."/>
            <person name="Zeng Q."/>
            <person name="Koehrsen M."/>
            <person name="Haas B."/>
            <person name="Borodovsky M."/>
            <person name="Guigo R."/>
            <person name="Alvarado L."/>
            <person name="Berlin A."/>
            <person name="Borenstein D."/>
            <person name="Chen Z."/>
            <person name="Engels R."/>
            <person name="Freedman E."/>
            <person name="Gellesch M."/>
            <person name="Goldberg J."/>
            <person name="Griggs A."/>
            <person name="Gujja S."/>
            <person name="Heiman D."/>
            <person name="Hepburn T."/>
            <person name="Howarth C."/>
            <person name="Jen D."/>
            <person name="Larson L."/>
            <person name="Lewis B."/>
            <person name="Mehta T."/>
            <person name="Park D."/>
            <person name="Pearson M."/>
            <person name="Roberts A."/>
            <person name="Saif S."/>
            <person name="Shenoy N."/>
            <person name="Sisk P."/>
            <person name="Stolte C."/>
            <person name="Sykes S."/>
            <person name="Walk T."/>
            <person name="White J."/>
            <person name="Yandava C."/>
            <person name="Burger G."/>
            <person name="Gray M.W."/>
            <person name="Holland P.W.H."/>
            <person name="King N."/>
            <person name="Lang F.B.F."/>
            <person name="Roger A.J."/>
            <person name="Ruiz-Trillo I."/>
            <person name="Lander E."/>
            <person name="Nusbaum C."/>
        </authorList>
    </citation>
    <scope>NUCLEOTIDE SEQUENCE [LARGE SCALE GENOMIC DNA]</scope>
    <source>
        <strain evidence="22">ATCC 38327</strain>
    </source>
</reference>
<keyword evidence="13" id="KW-0407">Ion channel</keyword>
<proteinExistence type="inferred from homology"/>
<gene>
    <name evidence="21" type="ORF">AMAG_10639</name>
</gene>
<evidence type="ECO:0000256" key="13">
    <source>
        <dbReference type="ARBA" id="ARBA00023303"/>
    </source>
</evidence>
<evidence type="ECO:0000313" key="22">
    <source>
        <dbReference type="Proteomes" id="UP000054350"/>
    </source>
</evidence>
<keyword evidence="5" id="KW-0107">Calcium channel</keyword>
<evidence type="ECO:0000256" key="7">
    <source>
        <dbReference type="ARBA" id="ARBA00022792"/>
    </source>
</evidence>
<dbReference type="AlphaFoldDB" id="A0A0L0SR30"/>
<evidence type="ECO:0000256" key="5">
    <source>
        <dbReference type="ARBA" id="ARBA00022673"/>
    </source>
</evidence>
<evidence type="ECO:0000256" key="9">
    <source>
        <dbReference type="ARBA" id="ARBA00022989"/>
    </source>
</evidence>
<evidence type="ECO:0000256" key="1">
    <source>
        <dbReference type="ARBA" id="ARBA00004448"/>
    </source>
</evidence>
<evidence type="ECO:0000259" key="20">
    <source>
        <dbReference type="Pfam" id="PF04678"/>
    </source>
</evidence>
<evidence type="ECO:0000256" key="10">
    <source>
        <dbReference type="ARBA" id="ARBA00023065"/>
    </source>
</evidence>
<dbReference type="PANTHER" id="PTHR13462:SF10">
    <property type="entry name" value="CALCIUM UNIPORTER PROTEIN, MITOCHONDRIAL"/>
    <property type="match status" value="1"/>
</dbReference>
<name>A0A0L0SR30_ALLM3</name>
<sequence>MLISCRLLATATTATPNLMLSRALHVAALPSVRAAGCHGVAPVTRFAVRHLATTTTRALTRPATSSTRSVVFSALGAKHSATHFHPARRLLTTDAAAAAAAAASTTTPVPPRSQLTAIPANAAAAIQYDLGTHLPSVLTVPQADGGATLHIKLYPARPVESFLVDAASELGAEHAAIYSVSSAERVRWCRSTPLADVVADGLRHEMKLELVLDHGKRTIVVELPSLTERAKALRETITMLTPKVDAAVALKQQCDTRALRSANLLVWGGFGALCAQWGLMARLTWWEYSWDVMEPISYFVTFGTGILGYMFYTVTRRDYTYELMTDLHVSRKQAALYRRAQLDVRQLCADAEALNAARVALARVEAEYGQVDGAMAAVEGAEGESAAAPTFRPPVAVPPAAAGKQQS</sequence>
<evidence type="ECO:0000256" key="4">
    <source>
        <dbReference type="ARBA" id="ARBA00022568"/>
    </source>
</evidence>